<dbReference type="InterPro" id="IPR038664">
    <property type="entry name" value="Gar1/Naf1_Cbf5-bd_sf"/>
</dbReference>
<dbReference type="GO" id="GO:0005732">
    <property type="term" value="C:sno(s)RNA-containing ribonucleoprotein complex"/>
    <property type="evidence" value="ECO:0007669"/>
    <property type="project" value="InterPro"/>
</dbReference>
<dbReference type="InterPro" id="IPR040309">
    <property type="entry name" value="Naf1"/>
</dbReference>
<feature type="region of interest" description="Disordered" evidence="7">
    <location>
        <begin position="271"/>
        <end position="419"/>
    </location>
</feature>
<feature type="compositionally biased region" description="Low complexity" evidence="7">
    <location>
        <begin position="383"/>
        <end position="407"/>
    </location>
</feature>
<name>A0A7S3CBY6_9CHLO</name>
<keyword evidence="6" id="KW-0539">Nucleus</keyword>
<evidence type="ECO:0000256" key="3">
    <source>
        <dbReference type="ARBA" id="ARBA00022552"/>
    </source>
</evidence>
<evidence type="ECO:0000256" key="1">
    <source>
        <dbReference type="ARBA" id="ARBA00004123"/>
    </source>
</evidence>
<feature type="compositionally biased region" description="Gly residues" evidence="7">
    <location>
        <begin position="64"/>
        <end position="78"/>
    </location>
</feature>
<keyword evidence="5" id="KW-0694">RNA-binding</keyword>
<evidence type="ECO:0000256" key="2">
    <source>
        <dbReference type="ARBA" id="ARBA00022517"/>
    </source>
</evidence>
<dbReference type="GO" id="GO:0003723">
    <property type="term" value="F:RNA binding"/>
    <property type="evidence" value="ECO:0007669"/>
    <property type="project" value="UniProtKB-KW"/>
</dbReference>
<dbReference type="InterPro" id="IPR007504">
    <property type="entry name" value="H/ACA_rnp_Gar1/Naf1"/>
</dbReference>
<dbReference type="AlphaFoldDB" id="A0A7S3CBY6"/>
<evidence type="ECO:0000313" key="8">
    <source>
        <dbReference type="EMBL" id="CAE0191789.1"/>
    </source>
</evidence>
<dbReference type="GO" id="GO:0000493">
    <property type="term" value="P:box H/ACA snoRNP assembly"/>
    <property type="evidence" value="ECO:0007669"/>
    <property type="project" value="InterPro"/>
</dbReference>
<feature type="compositionally biased region" description="Basic residues" evidence="7">
    <location>
        <begin position="298"/>
        <end position="308"/>
    </location>
</feature>
<keyword evidence="2" id="KW-0690">Ribosome biogenesis</keyword>
<dbReference type="GO" id="GO:0001522">
    <property type="term" value="P:pseudouridine synthesis"/>
    <property type="evidence" value="ECO:0007669"/>
    <property type="project" value="InterPro"/>
</dbReference>
<keyword evidence="4" id="KW-0597">Phosphoprotein</keyword>
<evidence type="ECO:0000256" key="7">
    <source>
        <dbReference type="SAM" id="MobiDB-lite"/>
    </source>
</evidence>
<dbReference type="PANTHER" id="PTHR31633">
    <property type="entry name" value="H/ACA RIBONUCLEOPROTEIN COMPLEX NON-CORE SUBUNIT NAF1"/>
    <property type="match status" value="1"/>
</dbReference>
<dbReference type="Pfam" id="PF04410">
    <property type="entry name" value="Gar1"/>
    <property type="match status" value="1"/>
</dbReference>
<gene>
    <name evidence="8" type="ORF">CROS1456_LOCUS4879</name>
</gene>
<feature type="compositionally biased region" description="Acidic residues" evidence="7">
    <location>
        <begin position="117"/>
        <end position="126"/>
    </location>
</feature>
<sequence>MDLIQSYHDDDDEDDQVVEGNAKADAPAAEAQRTTPRGASSSSSEYYSTSSSEYYSTSSEGEGGDGAGGAAKDGGGGAASASDTESSASGVDGEEETARAASMIDNLLQSKGWEALNGDDSDEEADAGASGPRTKNEAEPEVPAPLPADLVRDDDTLVEVGKISCVVENTVVVQYGGNCSVYDIGSVLCSGRRGAGEGSDGLPSKLRAGDNLGGLLGRVDEVFGPVKQPLYSLRCHDDAIREHCEVGKPVYAVERLSKVVVESKLYTKGYDNSGKFDEEVAPGEDAFSDDEKETEVKRSRRQRKRKVGSRGTKPGGQTARGGGQNQHQNFYPPRPPVPGLQSMPYPSYYQPPAYPPHYQPHHHVGPAFAGQPHQHQGGGGPWGQQAPNPGGYDLYNTNSNNSNNNNRGGNGNTHGSGGP</sequence>
<feature type="compositionally biased region" description="Acidic residues" evidence="7">
    <location>
        <begin position="279"/>
        <end position="293"/>
    </location>
</feature>
<dbReference type="Gene3D" id="2.40.10.230">
    <property type="entry name" value="Probable tRNA pseudouridine synthase domain"/>
    <property type="match status" value="1"/>
</dbReference>
<feature type="compositionally biased region" description="Gly residues" evidence="7">
    <location>
        <begin position="408"/>
        <end position="419"/>
    </location>
</feature>
<dbReference type="GO" id="GO:0005634">
    <property type="term" value="C:nucleus"/>
    <property type="evidence" value="ECO:0007669"/>
    <property type="project" value="UniProtKB-SubCell"/>
</dbReference>
<feature type="region of interest" description="Disordered" evidence="7">
    <location>
        <begin position="1"/>
        <end position="148"/>
    </location>
</feature>
<comment type="subcellular location">
    <subcellularLocation>
        <location evidence="1">Nucleus</location>
    </subcellularLocation>
</comment>
<organism evidence="8">
    <name type="scientific">Chloropicon roscoffensis</name>
    <dbReference type="NCBI Taxonomy" id="1461544"/>
    <lineage>
        <taxon>Eukaryota</taxon>
        <taxon>Viridiplantae</taxon>
        <taxon>Chlorophyta</taxon>
        <taxon>Chloropicophyceae</taxon>
        <taxon>Chloropicales</taxon>
        <taxon>Chloropicaceae</taxon>
        <taxon>Chloropicon</taxon>
    </lineage>
</organism>
<proteinExistence type="predicted"/>
<keyword evidence="3" id="KW-0698">rRNA processing</keyword>
<evidence type="ECO:0000256" key="4">
    <source>
        <dbReference type="ARBA" id="ARBA00022553"/>
    </source>
</evidence>
<protein>
    <submittedName>
        <fullName evidence="8">Uncharacterized protein</fullName>
    </submittedName>
</protein>
<dbReference type="GO" id="GO:0006364">
    <property type="term" value="P:rRNA processing"/>
    <property type="evidence" value="ECO:0007669"/>
    <property type="project" value="UniProtKB-KW"/>
</dbReference>
<accession>A0A7S3CBY6</accession>
<reference evidence="8" key="1">
    <citation type="submission" date="2021-01" db="EMBL/GenBank/DDBJ databases">
        <authorList>
            <person name="Corre E."/>
            <person name="Pelletier E."/>
            <person name="Niang G."/>
            <person name="Scheremetjew M."/>
            <person name="Finn R."/>
            <person name="Kale V."/>
            <person name="Holt S."/>
            <person name="Cochrane G."/>
            <person name="Meng A."/>
            <person name="Brown T."/>
            <person name="Cohen L."/>
        </authorList>
    </citation>
    <scope>NUCLEOTIDE SEQUENCE</scope>
    <source>
        <strain evidence="8">RCC1871</strain>
    </source>
</reference>
<dbReference type="PANTHER" id="PTHR31633:SF1">
    <property type="entry name" value="H_ACA RIBONUCLEOPROTEIN COMPLEX NON-CORE SUBUNIT NAF1"/>
    <property type="match status" value="1"/>
</dbReference>
<feature type="compositionally biased region" description="Low complexity" evidence="7">
    <location>
        <begin position="79"/>
        <end position="90"/>
    </location>
</feature>
<evidence type="ECO:0000256" key="5">
    <source>
        <dbReference type="ARBA" id="ARBA00022884"/>
    </source>
</evidence>
<dbReference type="EMBL" id="HBHZ01006282">
    <property type="protein sequence ID" value="CAE0191789.1"/>
    <property type="molecule type" value="Transcribed_RNA"/>
</dbReference>
<evidence type="ECO:0000256" key="6">
    <source>
        <dbReference type="ARBA" id="ARBA00023242"/>
    </source>
</evidence>
<feature type="compositionally biased region" description="Low complexity" evidence="7">
    <location>
        <begin position="38"/>
        <end position="60"/>
    </location>
</feature>